<dbReference type="Proteomes" id="UP000015106">
    <property type="component" value="Chromosome 4"/>
</dbReference>
<proteinExistence type="inferred from homology"/>
<dbReference type="PROSITE" id="PS00502">
    <property type="entry name" value="POLYGALACTURONASE"/>
    <property type="match status" value="1"/>
</dbReference>
<organism evidence="10 11">
    <name type="scientific">Triticum urartu</name>
    <name type="common">Red wild einkorn</name>
    <name type="synonym">Crithodium urartu</name>
    <dbReference type="NCBI Taxonomy" id="4572"/>
    <lineage>
        <taxon>Eukaryota</taxon>
        <taxon>Viridiplantae</taxon>
        <taxon>Streptophyta</taxon>
        <taxon>Embryophyta</taxon>
        <taxon>Tracheophyta</taxon>
        <taxon>Spermatophyta</taxon>
        <taxon>Magnoliopsida</taxon>
        <taxon>Liliopsida</taxon>
        <taxon>Poales</taxon>
        <taxon>Poaceae</taxon>
        <taxon>BOP clade</taxon>
        <taxon>Pooideae</taxon>
        <taxon>Triticodae</taxon>
        <taxon>Triticeae</taxon>
        <taxon>Triticinae</taxon>
        <taxon>Triticum</taxon>
    </lineage>
</organism>
<reference evidence="10" key="2">
    <citation type="submission" date="2018-03" db="EMBL/GenBank/DDBJ databases">
        <title>The Triticum urartu genome reveals the dynamic nature of wheat genome evolution.</title>
        <authorList>
            <person name="Ling H."/>
            <person name="Ma B."/>
            <person name="Shi X."/>
            <person name="Liu H."/>
            <person name="Dong L."/>
            <person name="Sun H."/>
            <person name="Cao Y."/>
            <person name="Gao Q."/>
            <person name="Zheng S."/>
            <person name="Li Y."/>
            <person name="Yu Y."/>
            <person name="Du H."/>
            <person name="Qi M."/>
            <person name="Li Y."/>
            <person name="Yu H."/>
            <person name="Cui Y."/>
            <person name="Wang N."/>
            <person name="Chen C."/>
            <person name="Wu H."/>
            <person name="Zhao Y."/>
            <person name="Zhang J."/>
            <person name="Li Y."/>
            <person name="Zhou W."/>
            <person name="Zhang B."/>
            <person name="Hu W."/>
            <person name="Eijk M."/>
            <person name="Tang J."/>
            <person name="Witsenboer H."/>
            <person name="Zhao S."/>
            <person name="Li Z."/>
            <person name="Zhang A."/>
            <person name="Wang D."/>
            <person name="Liang C."/>
        </authorList>
    </citation>
    <scope>NUCLEOTIDE SEQUENCE [LARGE SCALE GENOMIC DNA]</scope>
    <source>
        <strain evidence="10">cv. G1812</strain>
    </source>
</reference>
<evidence type="ECO:0000256" key="6">
    <source>
        <dbReference type="ARBA" id="ARBA00023295"/>
    </source>
</evidence>
<feature type="active site" evidence="8">
    <location>
        <position position="70"/>
    </location>
</feature>
<protein>
    <recommendedName>
        <fullName evidence="12">Polygalacturonase</fullName>
    </recommendedName>
</protein>
<keyword evidence="3" id="KW-0134">Cell wall</keyword>
<dbReference type="GO" id="GO:0004650">
    <property type="term" value="F:polygalacturonase activity"/>
    <property type="evidence" value="ECO:0007669"/>
    <property type="project" value="InterPro"/>
</dbReference>
<dbReference type="AlphaFoldDB" id="A0A8R7U3Z5"/>
<keyword evidence="4" id="KW-0964">Secreted</keyword>
<dbReference type="Gene3D" id="2.160.20.10">
    <property type="entry name" value="Single-stranded right-handed beta-helix, Pectin lyase-like"/>
    <property type="match status" value="1"/>
</dbReference>
<name>A0A8R7U3Z5_TRIUA</name>
<evidence type="ECO:0000256" key="2">
    <source>
        <dbReference type="ARBA" id="ARBA00008834"/>
    </source>
</evidence>
<dbReference type="EnsemblPlants" id="TuG1812G0400000276.01.T01">
    <property type="protein sequence ID" value="TuG1812G0400000276.01.T01"/>
    <property type="gene ID" value="TuG1812G0400000276.01"/>
</dbReference>
<reference evidence="10" key="3">
    <citation type="submission" date="2022-06" db="UniProtKB">
        <authorList>
            <consortium name="EnsemblPlants"/>
        </authorList>
    </citation>
    <scope>IDENTIFICATION</scope>
</reference>
<dbReference type="PANTHER" id="PTHR31375">
    <property type="match status" value="1"/>
</dbReference>
<dbReference type="Gramene" id="TuG1812G0400000276.01.T01">
    <property type="protein sequence ID" value="TuG1812G0400000276.01.T01"/>
    <property type="gene ID" value="TuG1812G0400000276.01"/>
</dbReference>
<evidence type="ECO:0008006" key="12">
    <source>
        <dbReference type="Google" id="ProtNLM"/>
    </source>
</evidence>
<evidence type="ECO:0000256" key="3">
    <source>
        <dbReference type="ARBA" id="ARBA00022512"/>
    </source>
</evidence>
<keyword evidence="11" id="KW-1185">Reference proteome</keyword>
<dbReference type="InterPro" id="IPR000743">
    <property type="entry name" value="Glyco_hydro_28"/>
</dbReference>
<dbReference type="InterPro" id="IPR012334">
    <property type="entry name" value="Pectin_lyas_fold"/>
</dbReference>
<evidence type="ECO:0000256" key="7">
    <source>
        <dbReference type="ARBA" id="ARBA00023316"/>
    </source>
</evidence>
<evidence type="ECO:0000313" key="10">
    <source>
        <dbReference type="EnsemblPlants" id="TuG1812G0400000276.01.T01"/>
    </source>
</evidence>
<accession>A0A8R7U3Z5</accession>
<dbReference type="GO" id="GO:0071555">
    <property type="term" value="P:cell wall organization"/>
    <property type="evidence" value="ECO:0007669"/>
    <property type="project" value="UniProtKB-KW"/>
</dbReference>
<sequence length="223" mass="24595">MILYECTQVQVHNVSITAPGDSPNTDGINMGSSNHVNISSCSMHTGDDCVSILSGTTNVNITNTTCGPGHGISVGSLGGVADGPTLVEKISVQLQLLQYHDRCEDQIVAGWQGTSNRIPFHQTQNDCRPVAYRYRPVLLPPRKLSTTGWWCGHNRRSIRRHPGDVLRTRGHQDHVQQECAMPRHLPQKRQPLLGQPHCPGTSYCSECPWKRHGNGEATNTVCW</sequence>
<keyword evidence="6 9" id="KW-0326">Glycosidase</keyword>
<evidence type="ECO:0000256" key="8">
    <source>
        <dbReference type="PROSITE-ProRule" id="PRU10052"/>
    </source>
</evidence>
<comment type="subcellular location">
    <subcellularLocation>
        <location evidence="1">Secreted</location>
        <location evidence="1">Cell wall</location>
    </subcellularLocation>
</comment>
<dbReference type="GO" id="GO:0005975">
    <property type="term" value="P:carbohydrate metabolic process"/>
    <property type="evidence" value="ECO:0007669"/>
    <property type="project" value="InterPro"/>
</dbReference>
<dbReference type="SUPFAM" id="SSF51126">
    <property type="entry name" value="Pectin lyase-like"/>
    <property type="match status" value="1"/>
</dbReference>
<evidence type="ECO:0000256" key="9">
    <source>
        <dbReference type="RuleBase" id="RU361169"/>
    </source>
</evidence>
<evidence type="ECO:0000313" key="11">
    <source>
        <dbReference type="Proteomes" id="UP000015106"/>
    </source>
</evidence>
<dbReference type="InterPro" id="IPR011050">
    <property type="entry name" value="Pectin_lyase_fold/virulence"/>
</dbReference>
<keyword evidence="5 9" id="KW-0378">Hydrolase</keyword>
<dbReference type="Pfam" id="PF00295">
    <property type="entry name" value="Glyco_hydro_28"/>
    <property type="match status" value="1"/>
</dbReference>
<evidence type="ECO:0000256" key="1">
    <source>
        <dbReference type="ARBA" id="ARBA00004191"/>
    </source>
</evidence>
<comment type="similarity">
    <text evidence="2 9">Belongs to the glycosyl hydrolase 28 family.</text>
</comment>
<evidence type="ECO:0000256" key="5">
    <source>
        <dbReference type="ARBA" id="ARBA00022801"/>
    </source>
</evidence>
<keyword evidence="7" id="KW-0961">Cell wall biogenesis/degradation</keyword>
<reference evidence="11" key="1">
    <citation type="journal article" date="2013" name="Nature">
        <title>Draft genome of the wheat A-genome progenitor Triticum urartu.</title>
        <authorList>
            <person name="Ling H.Q."/>
            <person name="Zhao S."/>
            <person name="Liu D."/>
            <person name="Wang J."/>
            <person name="Sun H."/>
            <person name="Zhang C."/>
            <person name="Fan H."/>
            <person name="Li D."/>
            <person name="Dong L."/>
            <person name="Tao Y."/>
            <person name="Gao C."/>
            <person name="Wu H."/>
            <person name="Li Y."/>
            <person name="Cui Y."/>
            <person name="Guo X."/>
            <person name="Zheng S."/>
            <person name="Wang B."/>
            <person name="Yu K."/>
            <person name="Liang Q."/>
            <person name="Yang W."/>
            <person name="Lou X."/>
            <person name="Chen J."/>
            <person name="Feng M."/>
            <person name="Jian J."/>
            <person name="Zhang X."/>
            <person name="Luo G."/>
            <person name="Jiang Y."/>
            <person name="Liu J."/>
            <person name="Wang Z."/>
            <person name="Sha Y."/>
            <person name="Zhang B."/>
            <person name="Wu H."/>
            <person name="Tang D."/>
            <person name="Shen Q."/>
            <person name="Xue P."/>
            <person name="Zou S."/>
            <person name="Wang X."/>
            <person name="Liu X."/>
            <person name="Wang F."/>
            <person name="Yang Y."/>
            <person name="An X."/>
            <person name="Dong Z."/>
            <person name="Zhang K."/>
            <person name="Zhang X."/>
            <person name="Luo M.C."/>
            <person name="Dvorak J."/>
            <person name="Tong Y."/>
            <person name="Wang J."/>
            <person name="Yang H."/>
            <person name="Li Z."/>
            <person name="Wang D."/>
            <person name="Zhang A."/>
            <person name="Wang J."/>
        </authorList>
    </citation>
    <scope>NUCLEOTIDE SEQUENCE</scope>
    <source>
        <strain evidence="11">cv. G1812</strain>
    </source>
</reference>
<evidence type="ECO:0000256" key="4">
    <source>
        <dbReference type="ARBA" id="ARBA00022525"/>
    </source>
</evidence>